<dbReference type="Pfam" id="PF13098">
    <property type="entry name" value="Thioredoxin_2"/>
    <property type="match status" value="1"/>
</dbReference>
<accession>A0A1W1C3U6</accession>
<evidence type="ECO:0000313" key="2">
    <source>
        <dbReference type="EMBL" id="SFV60404.1"/>
    </source>
</evidence>
<dbReference type="EMBL" id="FPHG01000043">
    <property type="protein sequence ID" value="SFV60404.1"/>
    <property type="molecule type" value="Genomic_DNA"/>
</dbReference>
<protein>
    <submittedName>
        <fullName evidence="2">Thiol:disulfide interchange protein, putative</fullName>
    </submittedName>
</protein>
<evidence type="ECO:0000259" key="1">
    <source>
        <dbReference type="Pfam" id="PF13098"/>
    </source>
</evidence>
<organism evidence="2">
    <name type="scientific">hydrothermal vent metagenome</name>
    <dbReference type="NCBI Taxonomy" id="652676"/>
    <lineage>
        <taxon>unclassified sequences</taxon>
        <taxon>metagenomes</taxon>
        <taxon>ecological metagenomes</taxon>
    </lineage>
</organism>
<name>A0A1W1C3U6_9ZZZZ</name>
<gene>
    <name evidence="2" type="ORF">MNB_SV-9-776</name>
</gene>
<reference evidence="2" key="1">
    <citation type="submission" date="2016-10" db="EMBL/GenBank/DDBJ databases">
        <authorList>
            <person name="de Groot N.N."/>
        </authorList>
    </citation>
    <scope>NUCLEOTIDE SEQUENCE</scope>
</reference>
<dbReference type="InterPro" id="IPR036249">
    <property type="entry name" value="Thioredoxin-like_sf"/>
</dbReference>
<sequence length="246" mass="28202">MKKSFLATVAILGLLIANVNATDRMLNKKELIDLKKNVKALNKPMLTVKEGIDRGTVYFLKLESKTKRGPRVMNAFVDKHSGDIYFGKGYDKNGKLISFPKDVKTIKEGVSFSYGNGKKDLYIVTDPECPYCIKFEKATHNKLKDYRVHFILYPLSYHKKSPAMVEWIMQGKDDKTKRSRLEQVMVKNSTIYQTLIKNPKKPFKMSKRIKTLTEKSRKAMNELGVRGTPAVFDGEFNPVSLRKLIK</sequence>
<dbReference type="PANTHER" id="PTHR35272">
    <property type="entry name" value="THIOL:DISULFIDE INTERCHANGE PROTEIN DSBC-RELATED"/>
    <property type="match status" value="1"/>
</dbReference>
<dbReference type="InterPro" id="IPR012336">
    <property type="entry name" value="Thioredoxin-like_fold"/>
</dbReference>
<dbReference type="AlphaFoldDB" id="A0A1W1C3U6"/>
<feature type="domain" description="Thioredoxin-like fold" evidence="1">
    <location>
        <begin position="115"/>
        <end position="232"/>
    </location>
</feature>
<dbReference type="SUPFAM" id="SSF52833">
    <property type="entry name" value="Thioredoxin-like"/>
    <property type="match status" value="1"/>
</dbReference>
<dbReference type="Gene3D" id="3.40.30.10">
    <property type="entry name" value="Glutaredoxin"/>
    <property type="match status" value="1"/>
</dbReference>
<proteinExistence type="predicted"/>
<dbReference type="InterPro" id="IPR051470">
    <property type="entry name" value="Thiol:disulfide_interchange"/>
</dbReference>
<dbReference type="PANTHER" id="PTHR35272:SF3">
    <property type="entry name" value="THIOL:DISULFIDE INTERCHANGE PROTEIN DSBC"/>
    <property type="match status" value="1"/>
</dbReference>